<dbReference type="InterPro" id="IPR025164">
    <property type="entry name" value="Toastrack_DUF4097"/>
</dbReference>
<keyword evidence="1" id="KW-0472">Membrane</keyword>
<dbReference type="EMBL" id="JAWMWH010000003">
    <property type="protein sequence ID" value="MEJ6401149.1"/>
    <property type="molecule type" value="Genomic_DNA"/>
</dbReference>
<evidence type="ECO:0000256" key="1">
    <source>
        <dbReference type="SAM" id="Phobius"/>
    </source>
</evidence>
<keyword evidence="1" id="KW-1133">Transmembrane helix</keyword>
<proteinExistence type="predicted"/>
<sequence length="335" mass="37687">MKRIKYTGILLIIIGFIISIFSFTQVKDKFSSINQLIQSIQQESYGKTYEKRLSHFNQIQVNSDMDVQVKYGNRFKVIGVDAKNHQTDYHVENNKLIINGKKHESLFSNFKLIDFGDAEYNAKITIVIPKDTKLTSYQQNNSAYDLTMDGIVLSNKLALNNIDDVNLNHVTADGLSLYTSDGDINIKNSRFKQSASDLHTDDGDISVSDSQFKQLDLSSDDGDLRINNNIINDGSSRVNIDDGDIILSTNNWNTLSLSSSDGDVSFKHQIIKHNLDAKTEDGDIRGTVKLSDYAKITSNTQDGDVRIPSKLNQQMKTSKNYSFHTDDGDIDISEY</sequence>
<keyword evidence="1" id="KW-0812">Transmembrane</keyword>
<reference evidence="3 4" key="1">
    <citation type="submission" date="2023-10" db="EMBL/GenBank/DDBJ databases">
        <title>Nicoliella lavandulae sp. nov. isolated from Lavandula angustifolia flowers.</title>
        <authorList>
            <person name="Alcantara C."/>
            <person name="Zuniga M."/>
            <person name="Landete J.M."/>
            <person name="Monedero V."/>
        </authorList>
    </citation>
    <scope>NUCLEOTIDE SEQUENCE [LARGE SCALE GENOMIC DNA]</scope>
    <source>
        <strain evidence="3 4">Es01</strain>
    </source>
</reference>
<dbReference type="RefSeq" id="WP_339960993.1">
    <property type="nucleotide sequence ID" value="NZ_JAWMWH010000003.1"/>
</dbReference>
<protein>
    <submittedName>
        <fullName evidence="3">DUF4097 family beta strand repeat-containing protein</fullName>
    </submittedName>
</protein>
<organism evidence="3 4">
    <name type="scientific">Nicoliella lavandulae</name>
    <dbReference type="NCBI Taxonomy" id="3082954"/>
    <lineage>
        <taxon>Bacteria</taxon>
        <taxon>Bacillati</taxon>
        <taxon>Bacillota</taxon>
        <taxon>Bacilli</taxon>
        <taxon>Lactobacillales</taxon>
        <taxon>Lactobacillaceae</taxon>
        <taxon>Nicoliella</taxon>
    </lineage>
</organism>
<evidence type="ECO:0000313" key="3">
    <source>
        <dbReference type="EMBL" id="MEJ6401149.1"/>
    </source>
</evidence>
<comment type="caution">
    <text evidence="3">The sequence shown here is derived from an EMBL/GenBank/DDBJ whole genome shotgun (WGS) entry which is preliminary data.</text>
</comment>
<dbReference type="Proteomes" id="UP001370590">
    <property type="component" value="Unassembled WGS sequence"/>
</dbReference>
<dbReference type="Pfam" id="PF13349">
    <property type="entry name" value="DUF4097"/>
    <property type="match status" value="2"/>
</dbReference>
<gene>
    <name evidence="3" type="ORF">R4146_08345</name>
</gene>
<evidence type="ECO:0000259" key="2">
    <source>
        <dbReference type="Pfam" id="PF13349"/>
    </source>
</evidence>
<evidence type="ECO:0000313" key="4">
    <source>
        <dbReference type="Proteomes" id="UP001370590"/>
    </source>
</evidence>
<feature type="domain" description="DUF4097" evidence="2">
    <location>
        <begin position="57"/>
        <end position="233"/>
    </location>
</feature>
<feature type="transmembrane region" description="Helical" evidence="1">
    <location>
        <begin position="7"/>
        <end position="26"/>
    </location>
</feature>
<name>A0ABU8SMP1_9LACO</name>
<feature type="domain" description="DUF4097" evidence="2">
    <location>
        <begin position="236"/>
        <end position="332"/>
    </location>
</feature>
<accession>A0ABU8SMP1</accession>
<keyword evidence="4" id="KW-1185">Reference proteome</keyword>